<dbReference type="STRING" id="575594.HMPREF0501_00544"/>
<organism evidence="3 4">
    <name type="scientific">Limosilactobacillus coleohominis 101-4-CHN</name>
    <dbReference type="NCBI Taxonomy" id="575594"/>
    <lineage>
        <taxon>Bacteria</taxon>
        <taxon>Bacillati</taxon>
        <taxon>Bacillota</taxon>
        <taxon>Bacilli</taxon>
        <taxon>Lactobacillales</taxon>
        <taxon>Lactobacillaceae</taxon>
        <taxon>Limosilactobacillus</taxon>
    </lineage>
</organism>
<dbReference type="EMBL" id="GG698802">
    <property type="protein sequence ID" value="EEU31139.1"/>
    <property type="molecule type" value="Genomic_DNA"/>
</dbReference>
<reference evidence="3 4" key="1">
    <citation type="submission" date="2009-06" db="EMBL/GenBank/DDBJ databases">
        <title>The Genome Sequence of Lactobacillus coleohominis strain 101-4-CHN.</title>
        <authorList>
            <consortium name="The Broad Institute Genome Sequencing Platform"/>
            <person name="Ward D."/>
            <person name="Young S.K."/>
            <person name="Zeng Q."/>
            <person name="Koehrsen M."/>
            <person name="Alvarado L."/>
            <person name="Berlin A."/>
            <person name="Borenstein D."/>
            <person name="Chen Z."/>
            <person name="Engels R."/>
            <person name="Freedman E."/>
            <person name="Gellesch M."/>
            <person name="Goldberg J."/>
            <person name="Griggs A."/>
            <person name="Gujja S."/>
            <person name="Heiman D."/>
            <person name="Hepburn T."/>
            <person name="Howarth C."/>
            <person name="Jen D."/>
            <person name="Larson L."/>
            <person name="Lewis B."/>
            <person name="Mehta T."/>
            <person name="Park D."/>
            <person name="Pearson M."/>
            <person name="Roberts A."/>
            <person name="Saif S."/>
            <person name="Shea T."/>
            <person name="Shenoy N."/>
            <person name="Sisk P."/>
            <person name="Stolte C."/>
            <person name="Sykes S."/>
            <person name="Walk T."/>
            <person name="White J."/>
            <person name="Yandava C."/>
            <person name="Liu Y."/>
            <person name="Xu Q."/>
            <person name="Lander E."/>
            <person name="Nusbaum C."/>
            <person name="Galagan J."/>
            <person name="Birren B."/>
        </authorList>
    </citation>
    <scope>NUCLEOTIDE SEQUENCE [LARGE SCALE GENOMIC DNA]</scope>
    <source>
        <strain evidence="3 4">101-4-CHN</strain>
    </source>
</reference>
<accession>C7XTG6</accession>
<dbReference type="Gene3D" id="2.20.25.110">
    <property type="entry name" value="S-adenosyl-L-methionine-dependent methyltransferases"/>
    <property type="match status" value="1"/>
</dbReference>
<evidence type="ECO:0000313" key="4">
    <source>
        <dbReference type="Proteomes" id="UP000003987"/>
    </source>
</evidence>
<dbReference type="Gene3D" id="3.40.50.150">
    <property type="entry name" value="Vaccinia Virus protein VP39"/>
    <property type="match status" value="1"/>
</dbReference>
<evidence type="ECO:0000259" key="2">
    <source>
        <dbReference type="Pfam" id="PF13649"/>
    </source>
</evidence>
<dbReference type="RefSeq" id="WP_006916335.1">
    <property type="nucleotide sequence ID" value="NZ_GG698802.1"/>
</dbReference>
<dbReference type="PANTHER" id="PTHR43861">
    <property type="entry name" value="TRANS-ACONITATE 2-METHYLTRANSFERASE-RELATED"/>
    <property type="match status" value="1"/>
</dbReference>
<dbReference type="Proteomes" id="UP000003987">
    <property type="component" value="Unassembled WGS sequence"/>
</dbReference>
<evidence type="ECO:0000313" key="3">
    <source>
        <dbReference type="EMBL" id="EEU31139.1"/>
    </source>
</evidence>
<dbReference type="InterPro" id="IPR041698">
    <property type="entry name" value="Methyltransf_25"/>
</dbReference>
<dbReference type="OrthoDB" id="9811589at2"/>
<dbReference type="GO" id="GO:0032259">
    <property type="term" value="P:methylation"/>
    <property type="evidence" value="ECO:0007669"/>
    <property type="project" value="UniProtKB-KW"/>
</dbReference>
<keyword evidence="3" id="KW-0489">Methyltransferase</keyword>
<dbReference type="AlphaFoldDB" id="C7XTG6"/>
<proteinExistence type="predicted"/>
<dbReference type="InterPro" id="IPR029063">
    <property type="entry name" value="SAM-dependent_MTases_sf"/>
</dbReference>
<dbReference type="GO" id="GO:0008168">
    <property type="term" value="F:methyltransferase activity"/>
    <property type="evidence" value="ECO:0007669"/>
    <property type="project" value="UniProtKB-KW"/>
</dbReference>
<keyword evidence="4" id="KW-1185">Reference proteome</keyword>
<gene>
    <name evidence="3" type="ORF">HMPREF0501_00544</name>
</gene>
<keyword evidence="1 3" id="KW-0808">Transferase</keyword>
<evidence type="ECO:0000256" key="1">
    <source>
        <dbReference type="ARBA" id="ARBA00022679"/>
    </source>
</evidence>
<dbReference type="SUPFAM" id="SSF53335">
    <property type="entry name" value="S-adenosyl-L-methionine-dependent methyltransferases"/>
    <property type="match status" value="1"/>
</dbReference>
<dbReference type="eggNOG" id="COG2226">
    <property type="taxonomic scope" value="Bacteria"/>
</dbReference>
<sequence>MIYGSFAQYYDELFDEQLYSKWAQYVQENTSTGGQLLDLAGGAGRLGVLLAQAGYQVTDADLSDEMLALASNHALAANIKLQLVQANMLDLTALGSFNTITCFADSLCYLRDLTEVEQVFQQVQQHLVDGGIFLFDMITPYQTDVVYPGFMYNYQSEDQHRYFLWSSYQNDDVEHGVIHELSFFNRLRNGNYQRLAETHFERSYPRQQIVKALQQTGFKKVEVSSDFGHGKLNAQTTRWFFKCQKGE</sequence>
<feature type="domain" description="Methyltransferase" evidence="2">
    <location>
        <begin position="37"/>
        <end position="131"/>
    </location>
</feature>
<dbReference type="HOGENOM" id="CLU_069129_5_2_9"/>
<dbReference type="Pfam" id="PF13649">
    <property type="entry name" value="Methyltransf_25"/>
    <property type="match status" value="1"/>
</dbReference>
<dbReference type="CDD" id="cd02440">
    <property type="entry name" value="AdoMet_MTases"/>
    <property type="match status" value="1"/>
</dbReference>
<protein>
    <submittedName>
        <fullName evidence="3">Methyltransferase domain protein</fullName>
    </submittedName>
</protein>
<name>C7XTG6_9LACO</name>